<proteinExistence type="predicted"/>
<dbReference type="Proteomes" id="UP000285655">
    <property type="component" value="Unassembled WGS sequence"/>
</dbReference>
<gene>
    <name evidence="1" type="ORF">C4544_04565</name>
</gene>
<protein>
    <submittedName>
        <fullName evidence="1">Uncharacterized protein</fullName>
    </submittedName>
</protein>
<evidence type="ECO:0000313" key="2">
    <source>
        <dbReference type="Proteomes" id="UP000285655"/>
    </source>
</evidence>
<organism evidence="1 2">
    <name type="scientific">candidate division WS5 bacterium</name>
    <dbReference type="NCBI Taxonomy" id="2093353"/>
    <lineage>
        <taxon>Bacteria</taxon>
        <taxon>candidate division WS5</taxon>
    </lineage>
</organism>
<evidence type="ECO:0000313" key="1">
    <source>
        <dbReference type="EMBL" id="RJO60716.1"/>
    </source>
</evidence>
<sequence>MDSQYQNVITDLIKKQIVMLGPNVALAQARKVGGLTVDDDGTVTALNGNPQEILTLVAKQYMALSGQIAQMTLDSVIAKYPGVRILP</sequence>
<name>A0A419DC26_9BACT</name>
<accession>A0A419DC26</accession>
<dbReference type="AlphaFoldDB" id="A0A419DC26"/>
<reference evidence="1 2" key="1">
    <citation type="journal article" date="2017" name="ISME J.">
        <title>Energy and carbon metabolisms in a deep terrestrial subsurface fluid microbial community.</title>
        <authorList>
            <person name="Momper L."/>
            <person name="Jungbluth S.P."/>
            <person name="Lee M.D."/>
            <person name="Amend J.P."/>
        </authorList>
    </citation>
    <scope>NUCLEOTIDE SEQUENCE [LARGE SCALE GENOMIC DNA]</scope>
    <source>
        <strain evidence="1">SURF_29</strain>
    </source>
</reference>
<comment type="caution">
    <text evidence="1">The sequence shown here is derived from an EMBL/GenBank/DDBJ whole genome shotgun (WGS) entry which is preliminary data.</text>
</comment>
<dbReference type="EMBL" id="QZJW01000040">
    <property type="protein sequence ID" value="RJO60716.1"/>
    <property type="molecule type" value="Genomic_DNA"/>
</dbReference>